<gene>
    <name evidence="1" type="ORF">Gotri_012121</name>
</gene>
<keyword evidence="2" id="KW-1185">Reference proteome</keyword>
<evidence type="ECO:0000313" key="2">
    <source>
        <dbReference type="Proteomes" id="UP000593568"/>
    </source>
</evidence>
<accession>A0A7J9DP41</accession>
<proteinExistence type="predicted"/>
<reference evidence="1 2" key="1">
    <citation type="journal article" date="2019" name="Genome Biol. Evol.">
        <title>Insights into the evolution of the New World diploid cottons (Gossypium, subgenus Houzingenia) based on genome sequencing.</title>
        <authorList>
            <person name="Grover C.E."/>
            <person name="Arick M.A. 2nd"/>
            <person name="Thrash A."/>
            <person name="Conover J.L."/>
            <person name="Sanders W.S."/>
            <person name="Peterson D.G."/>
            <person name="Frelichowski J.E."/>
            <person name="Scheffler J.A."/>
            <person name="Scheffler B.E."/>
            <person name="Wendel J.F."/>
        </authorList>
    </citation>
    <scope>NUCLEOTIDE SEQUENCE [LARGE SCALE GENOMIC DNA]</scope>
    <source>
        <strain evidence="1">8</strain>
        <tissue evidence="1">Leaf</tissue>
    </source>
</reference>
<dbReference type="AlphaFoldDB" id="A0A7J9DP41"/>
<dbReference type="EMBL" id="JABEZW010000004">
    <property type="protein sequence ID" value="MBA0762522.1"/>
    <property type="molecule type" value="Genomic_DNA"/>
</dbReference>
<evidence type="ECO:0000313" key="1">
    <source>
        <dbReference type="EMBL" id="MBA0762522.1"/>
    </source>
</evidence>
<protein>
    <recommendedName>
        <fullName evidence="3">DUF4283 domain-containing protein</fullName>
    </recommendedName>
</protein>
<dbReference type="Proteomes" id="UP000593568">
    <property type="component" value="Unassembled WGS sequence"/>
</dbReference>
<sequence length="166" mass="20089">MEDENDFVWTRKTYNPNSLRAQLRSIWKTKKKFEIIVAGQSVELNKIRLVYSPFWLKFGPCPPECDKKDLMHAVGSTFRVVIQSEIKEVFLFLRMDKEKSGSLSNMKISRLFVLGVVDWFMGLRIVRRYRLEIELRRKMDWFMGLRIVRRYRLEIELRRKMVYLIC</sequence>
<evidence type="ECO:0008006" key="3">
    <source>
        <dbReference type="Google" id="ProtNLM"/>
    </source>
</evidence>
<comment type="caution">
    <text evidence="1">The sequence shown here is derived from an EMBL/GenBank/DDBJ whole genome shotgun (WGS) entry which is preliminary data.</text>
</comment>
<organism evidence="1 2">
    <name type="scientific">Gossypium trilobum</name>
    <dbReference type="NCBI Taxonomy" id="34281"/>
    <lineage>
        <taxon>Eukaryota</taxon>
        <taxon>Viridiplantae</taxon>
        <taxon>Streptophyta</taxon>
        <taxon>Embryophyta</taxon>
        <taxon>Tracheophyta</taxon>
        <taxon>Spermatophyta</taxon>
        <taxon>Magnoliopsida</taxon>
        <taxon>eudicotyledons</taxon>
        <taxon>Gunneridae</taxon>
        <taxon>Pentapetalae</taxon>
        <taxon>rosids</taxon>
        <taxon>malvids</taxon>
        <taxon>Malvales</taxon>
        <taxon>Malvaceae</taxon>
        <taxon>Malvoideae</taxon>
        <taxon>Gossypium</taxon>
    </lineage>
</organism>
<name>A0A7J9DP41_9ROSI</name>